<protein>
    <submittedName>
        <fullName evidence="1">Uncharacterized protein</fullName>
    </submittedName>
</protein>
<dbReference type="EMBL" id="PNYA01000033">
    <property type="protein sequence ID" value="PMS15258.1"/>
    <property type="molecule type" value="Genomic_DNA"/>
</dbReference>
<evidence type="ECO:0000313" key="1">
    <source>
        <dbReference type="EMBL" id="PMS15258.1"/>
    </source>
</evidence>
<organism evidence="1 2">
    <name type="scientific">Trinickia dabaoshanensis</name>
    <dbReference type="NCBI Taxonomy" id="564714"/>
    <lineage>
        <taxon>Bacteria</taxon>
        <taxon>Pseudomonadati</taxon>
        <taxon>Pseudomonadota</taxon>
        <taxon>Betaproteobacteria</taxon>
        <taxon>Burkholderiales</taxon>
        <taxon>Burkholderiaceae</taxon>
        <taxon>Trinickia</taxon>
    </lineage>
</organism>
<name>A0A2N7VDM4_9BURK</name>
<proteinExistence type="predicted"/>
<evidence type="ECO:0000313" key="2">
    <source>
        <dbReference type="Proteomes" id="UP000235616"/>
    </source>
</evidence>
<keyword evidence="2" id="KW-1185">Reference proteome</keyword>
<sequence>MDMAVSSSAPVLEEAWIALQFQLDGLPADFEGDIPEAVLNAREDACGVIEAEYRGLPSMYRGADDVEVPAYDICAREDDFQEFEGRLVATVSFVSPYDFTDEAVSELKQLCTEKFMDAAAAHGIGCVLACVEGWRRFSYVERVVFEG</sequence>
<reference evidence="1 2" key="1">
    <citation type="submission" date="2018-01" db="EMBL/GenBank/DDBJ databases">
        <title>Whole genome analyses suggest that Burkholderia sensu lato contains two further novel genera in the rhizoxinica-symbiotica group Mycetohabitans gen. nov., and Trinickia gen. nov.: implications for the evolution of diazotrophy and nodulation in the Burkholderiaceae.</title>
        <authorList>
            <person name="Estrada-de los Santos P."/>
            <person name="Palmer M."/>
            <person name="Chavez-Ramirez B."/>
            <person name="Beukes C."/>
            <person name="Steenkamp E.T."/>
            <person name="Hirsch A.M."/>
            <person name="Manyaka P."/>
            <person name="Maluk M."/>
            <person name="Lafos M."/>
            <person name="Crook M."/>
            <person name="Gross E."/>
            <person name="Simon M.F."/>
            <person name="Bueno dos Reis Junior F."/>
            <person name="Poole P.S."/>
            <person name="Venter S.N."/>
            <person name="James E.K."/>
        </authorList>
    </citation>
    <scope>NUCLEOTIDE SEQUENCE [LARGE SCALE GENOMIC DNA]</scope>
    <source>
        <strain evidence="1 2">GIMN1.004</strain>
    </source>
</reference>
<comment type="caution">
    <text evidence="1">The sequence shown here is derived from an EMBL/GenBank/DDBJ whole genome shotgun (WGS) entry which is preliminary data.</text>
</comment>
<gene>
    <name evidence="1" type="ORF">C0Z18_27600</name>
</gene>
<accession>A0A2N7VDM4</accession>
<dbReference type="AlphaFoldDB" id="A0A2N7VDM4"/>
<dbReference type="Proteomes" id="UP000235616">
    <property type="component" value="Unassembled WGS sequence"/>
</dbReference>